<dbReference type="Proteomes" id="UP000887159">
    <property type="component" value="Unassembled WGS sequence"/>
</dbReference>
<protein>
    <submittedName>
        <fullName evidence="1">Uncharacterized protein</fullName>
    </submittedName>
</protein>
<evidence type="ECO:0000313" key="2">
    <source>
        <dbReference type="Proteomes" id="UP000887159"/>
    </source>
</evidence>
<comment type="caution">
    <text evidence="1">The sequence shown here is derived from an EMBL/GenBank/DDBJ whole genome shotgun (WGS) entry which is preliminary data.</text>
</comment>
<dbReference type="EMBL" id="BMAU01021137">
    <property type="protein sequence ID" value="GFX91966.1"/>
    <property type="molecule type" value="Genomic_DNA"/>
</dbReference>
<name>A0A8X6UTH6_TRICX</name>
<evidence type="ECO:0000313" key="1">
    <source>
        <dbReference type="EMBL" id="GFX91966.1"/>
    </source>
</evidence>
<sequence length="87" mass="9932">MIVKDNFLTKRQTFEEVEIGIDSSHEILCVHVRHAAKLLPSFCQRNKKSPLCRCSGLLLNNMNTKSGFLRLLAVIENENSIERTPFS</sequence>
<reference evidence="1" key="1">
    <citation type="submission" date="2020-08" db="EMBL/GenBank/DDBJ databases">
        <title>Multicomponent nature underlies the extraordinary mechanical properties of spider dragline silk.</title>
        <authorList>
            <person name="Kono N."/>
            <person name="Nakamura H."/>
            <person name="Mori M."/>
            <person name="Yoshida Y."/>
            <person name="Ohtoshi R."/>
            <person name="Malay A.D."/>
            <person name="Moran D.A.P."/>
            <person name="Tomita M."/>
            <person name="Numata K."/>
            <person name="Arakawa K."/>
        </authorList>
    </citation>
    <scope>NUCLEOTIDE SEQUENCE</scope>
</reference>
<organism evidence="1 2">
    <name type="scientific">Trichonephila clavipes</name>
    <name type="common">Golden silk orbweaver</name>
    <name type="synonym">Nephila clavipes</name>
    <dbReference type="NCBI Taxonomy" id="2585209"/>
    <lineage>
        <taxon>Eukaryota</taxon>
        <taxon>Metazoa</taxon>
        <taxon>Ecdysozoa</taxon>
        <taxon>Arthropoda</taxon>
        <taxon>Chelicerata</taxon>
        <taxon>Arachnida</taxon>
        <taxon>Araneae</taxon>
        <taxon>Araneomorphae</taxon>
        <taxon>Entelegynae</taxon>
        <taxon>Araneoidea</taxon>
        <taxon>Nephilidae</taxon>
        <taxon>Trichonephila</taxon>
    </lineage>
</organism>
<accession>A0A8X6UTH6</accession>
<keyword evidence="2" id="KW-1185">Reference proteome</keyword>
<gene>
    <name evidence="1" type="ORF">TNCV_3577961</name>
</gene>
<dbReference type="AlphaFoldDB" id="A0A8X6UTH6"/>
<proteinExistence type="predicted"/>